<feature type="chain" id="PRO_5006036051" description="Secreted protein" evidence="2">
    <location>
        <begin position="26"/>
        <end position="196"/>
    </location>
</feature>
<gene>
    <name evidence="3" type="ORF">AOZ06_39095</name>
</gene>
<sequence length="196" mass="19241">MFKKTVIVAALTAAGFAAAGGSAFAGEPADSQAGKPETMQVTVHASKAPAKETTHGKKSTHSEDNNVVQQGLVPVNALNNVNVSPNLGCVANRPLEDLNAQSLVGLVPVAVDVDELAKQPHINVLSDGNVSTTIEDNSCTSNQGSSQAGDNTHGATGAGSSSNGHAVGNAAGSGNNSGNGGGGLIGSAGHLLGGKK</sequence>
<feature type="compositionally biased region" description="Polar residues" evidence="1">
    <location>
        <begin position="128"/>
        <end position="154"/>
    </location>
</feature>
<protein>
    <recommendedName>
        <fullName evidence="5">Secreted protein</fullName>
    </recommendedName>
</protein>
<evidence type="ECO:0000313" key="4">
    <source>
        <dbReference type="Proteomes" id="UP000063699"/>
    </source>
</evidence>
<feature type="compositionally biased region" description="Low complexity" evidence="1">
    <location>
        <begin position="158"/>
        <end position="174"/>
    </location>
</feature>
<evidence type="ECO:0008006" key="5">
    <source>
        <dbReference type="Google" id="ProtNLM"/>
    </source>
</evidence>
<evidence type="ECO:0000256" key="2">
    <source>
        <dbReference type="SAM" id="SignalP"/>
    </source>
</evidence>
<keyword evidence="4" id="KW-1185">Reference proteome</keyword>
<feature type="compositionally biased region" description="Gly residues" evidence="1">
    <location>
        <begin position="175"/>
        <end position="186"/>
    </location>
</feature>
<organism evidence="3 4">
    <name type="scientific">Kibdelosporangium phytohabitans</name>
    <dbReference type="NCBI Taxonomy" id="860235"/>
    <lineage>
        <taxon>Bacteria</taxon>
        <taxon>Bacillati</taxon>
        <taxon>Actinomycetota</taxon>
        <taxon>Actinomycetes</taxon>
        <taxon>Pseudonocardiales</taxon>
        <taxon>Pseudonocardiaceae</taxon>
        <taxon>Kibdelosporangium</taxon>
    </lineage>
</organism>
<feature type="compositionally biased region" description="Basic and acidic residues" evidence="1">
    <location>
        <begin position="49"/>
        <end position="64"/>
    </location>
</feature>
<feature type="region of interest" description="Disordered" evidence="1">
    <location>
        <begin position="25"/>
        <end position="64"/>
    </location>
</feature>
<keyword evidence="2" id="KW-0732">Signal</keyword>
<accession>A0A0N9IC20</accession>
<dbReference type="Proteomes" id="UP000063699">
    <property type="component" value="Chromosome"/>
</dbReference>
<reference evidence="3 4" key="1">
    <citation type="submission" date="2015-07" db="EMBL/GenBank/DDBJ databases">
        <title>Genome sequencing of Kibdelosporangium phytohabitans.</title>
        <authorList>
            <person name="Qin S."/>
            <person name="Xing K."/>
        </authorList>
    </citation>
    <scope>NUCLEOTIDE SEQUENCE [LARGE SCALE GENOMIC DNA]</scope>
    <source>
        <strain evidence="3 4">KLBMP1111</strain>
    </source>
</reference>
<feature type="signal peptide" evidence="2">
    <location>
        <begin position="1"/>
        <end position="25"/>
    </location>
</feature>
<proteinExistence type="predicted"/>
<evidence type="ECO:0000256" key="1">
    <source>
        <dbReference type="SAM" id="MobiDB-lite"/>
    </source>
</evidence>
<dbReference type="KEGG" id="kphy:AOZ06_39095"/>
<evidence type="ECO:0000313" key="3">
    <source>
        <dbReference type="EMBL" id="ALG12082.1"/>
    </source>
</evidence>
<dbReference type="EMBL" id="CP012752">
    <property type="protein sequence ID" value="ALG12082.1"/>
    <property type="molecule type" value="Genomic_DNA"/>
</dbReference>
<name>A0A0N9IC20_9PSEU</name>
<dbReference type="AlphaFoldDB" id="A0A0N9IC20"/>
<feature type="region of interest" description="Disordered" evidence="1">
    <location>
        <begin position="128"/>
        <end position="196"/>
    </location>
</feature>